<evidence type="ECO:0000256" key="2">
    <source>
        <dbReference type="SAM" id="MobiDB-lite"/>
    </source>
</evidence>
<feature type="compositionally biased region" description="Polar residues" evidence="2">
    <location>
        <begin position="288"/>
        <end position="303"/>
    </location>
</feature>
<evidence type="ECO:0000313" key="5">
    <source>
        <dbReference type="Proteomes" id="UP001519460"/>
    </source>
</evidence>
<evidence type="ECO:0000313" key="4">
    <source>
        <dbReference type="EMBL" id="KAK7497841.1"/>
    </source>
</evidence>
<evidence type="ECO:0000256" key="1">
    <source>
        <dbReference type="SAM" id="Coils"/>
    </source>
</evidence>
<dbReference type="InterPro" id="IPR019536">
    <property type="entry name" value="USHBP1_PDZ-bd"/>
</dbReference>
<feature type="region of interest" description="Disordered" evidence="2">
    <location>
        <begin position="172"/>
        <end position="248"/>
    </location>
</feature>
<protein>
    <recommendedName>
        <fullName evidence="3">Harmonin-binding protein USHBP1 PDZ-binding domain-containing protein</fullName>
    </recommendedName>
</protein>
<dbReference type="InterPro" id="IPR040171">
    <property type="entry name" value="USBP1-like"/>
</dbReference>
<feature type="region of interest" description="Disordered" evidence="2">
    <location>
        <begin position="288"/>
        <end position="318"/>
    </location>
</feature>
<dbReference type="PANTHER" id="PTHR23347">
    <property type="entry name" value="COLORECTAL MUTANT CANCER PROTEIN MCC PROTEIN -RELATED"/>
    <property type="match status" value="1"/>
</dbReference>
<feature type="region of interest" description="Disordered" evidence="2">
    <location>
        <begin position="525"/>
        <end position="561"/>
    </location>
</feature>
<feature type="domain" description="Harmonin-binding protein USHBP1 PDZ-binding" evidence="3">
    <location>
        <begin position="399"/>
        <end position="462"/>
    </location>
</feature>
<evidence type="ECO:0000259" key="3">
    <source>
        <dbReference type="Pfam" id="PF10506"/>
    </source>
</evidence>
<dbReference type="AlphaFoldDB" id="A0ABD0LER3"/>
<feature type="coiled-coil region" evidence="1">
    <location>
        <begin position="757"/>
        <end position="795"/>
    </location>
</feature>
<dbReference type="EMBL" id="JACVVK020000055">
    <property type="protein sequence ID" value="KAK7497841.1"/>
    <property type="molecule type" value="Genomic_DNA"/>
</dbReference>
<feature type="region of interest" description="Disordered" evidence="2">
    <location>
        <begin position="113"/>
        <end position="145"/>
    </location>
</feature>
<keyword evidence="1" id="KW-0175">Coiled coil</keyword>
<proteinExistence type="predicted"/>
<feature type="coiled-coil region" evidence="1">
    <location>
        <begin position="604"/>
        <end position="641"/>
    </location>
</feature>
<accession>A0ABD0LER3</accession>
<feature type="domain" description="Harmonin-binding protein USHBP1 PDZ-binding" evidence="3">
    <location>
        <begin position="710"/>
        <end position="773"/>
    </location>
</feature>
<organism evidence="4 5">
    <name type="scientific">Batillaria attramentaria</name>
    <dbReference type="NCBI Taxonomy" id="370345"/>
    <lineage>
        <taxon>Eukaryota</taxon>
        <taxon>Metazoa</taxon>
        <taxon>Spiralia</taxon>
        <taxon>Lophotrochozoa</taxon>
        <taxon>Mollusca</taxon>
        <taxon>Gastropoda</taxon>
        <taxon>Caenogastropoda</taxon>
        <taxon>Sorbeoconcha</taxon>
        <taxon>Cerithioidea</taxon>
        <taxon>Batillariidae</taxon>
        <taxon>Batillaria</taxon>
    </lineage>
</organism>
<dbReference type="Pfam" id="PF10506">
    <property type="entry name" value="USHBP1_PDZ-bd"/>
    <property type="match status" value="2"/>
</dbReference>
<dbReference type="Proteomes" id="UP001519460">
    <property type="component" value="Unassembled WGS sequence"/>
</dbReference>
<gene>
    <name evidence="4" type="ORF">BaRGS_00010975</name>
</gene>
<feature type="compositionally biased region" description="Gly residues" evidence="2">
    <location>
        <begin position="232"/>
        <end position="244"/>
    </location>
</feature>
<feature type="compositionally biased region" description="Polar residues" evidence="2">
    <location>
        <begin position="123"/>
        <end position="145"/>
    </location>
</feature>
<keyword evidence="5" id="KW-1185">Reference proteome</keyword>
<reference evidence="4 5" key="1">
    <citation type="journal article" date="2023" name="Sci. Data">
        <title>Genome assembly of the Korean intertidal mud-creeper Batillaria attramentaria.</title>
        <authorList>
            <person name="Patra A.K."/>
            <person name="Ho P.T."/>
            <person name="Jun S."/>
            <person name="Lee S.J."/>
            <person name="Kim Y."/>
            <person name="Won Y.J."/>
        </authorList>
    </citation>
    <scope>NUCLEOTIDE SEQUENCE [LARGE SCALE GENOMIC DNA]</scope>
    <source>
        <strain evidence="4">Wonlab-2016</strain>
    </source>
</reference>
<comment type="caution">
    <text evidence="4">The sequence shown here is derived from an EMBL/GenBank/DDBJ whole genome shotgun (WGS) entry which is preliminary data.</text>
</comment>
<sequence length="806" mass="88556">MSSSSLDDSEGAPNREYCLHGTCSVTAQLHLAAITSMKGEINELKTRLLQVTSERDLLDRQIMSQSDTLCTQREVEARVEQVAARYEERIIELHSVIAELRKKMERHHINVIREEDEFEESDAAQSNRSQDGGSNHDNLGDSHSASLEMGNELSLELSRVVTEMENAMATGSPLVNQMTGDGDGENTAPAGQVGGDVVATFDDEEEEESKPPTPPPRQALPSATFPPSLAAGLGGGGAGPGGPRGGEDLLAQRDFELAELRSQIISVTEERDALHKRVWELQNRLNSADLPTSPVNSRTSTPTKPHPASMGTDRLAGEDPFPVAKVAELKKLRTLTGDKQALGAEVSSLGLPTTQAAEHLVHNVQVNSSAQELANTLHADPPTSDLDPRLIEYRLELDRVQSRADHLRAQNDTLALTLAESKAHAERLSGLVGKYESNATALTMALSYSDQALEACQMLVALLDSEISVLLANCRAAGIGGFGFGSGEEDQGEVTALLQRSHGARRTAESMARHLLHRLDRSHGAHNMTCSPSPWDDVSSLSHTTSTTSSTDSGEGEFGKAEETRLRDYVMQLRADRAAVRSTVMELEPLHVDPLAKQIRHPDATRLDLENAVLMQELMAMKEERAELKAANYLLEKESRALELRLAAQDSTEVAYRVTIQHLRSELQQKSGVQDLDEMASQVSMAELRTHDPAELARDLTAALTRERSLKKRVQELMATLEKISRNSEVRHKQSAEFVNDLKRANSALITAFDKAKKRYQGKLKKLEVQLKSVSERYETQIRILKQRLSLYEDESSRPPPSETSL</sequence>
<feature type="compositionally biased region" description="Low complexity" evidence="2">
    <location>
        <begin position="539"/>
        <end position="553"/>
    </location>
</feature>
<name>A0ABD0LER3_9CAEN</name>
<dbReference type="PANTHER" id="PTHR23347:SF6">
    <property type="entry name" value="FI17904P1"/>
    <property type="match status" value="1"/>
</dbReference>